<protein>
    <submittedName>
        <fullName evidence="1">Uncharacterized protein</fullName>
    </submittedName>
</protein>
<evidence type="ECO:0000313" key="1">
    <source>
        <dbReference type="EMBL" id="MBX39309.1"/>
    </source>
</evidence>
<dbReference type="AlphaFoldDB" id="A0A2P2NA14"/>
<reference evidence="1" key="1">
    <citation type="submission" date="2018-02" db="EMBL/GenBank/DDBJ databases">
        <title>Rhizophora mucronata_Transcriptome.</title>
        <authorList>
            <person name="Meera S.P."/>
            <person name="Sreeshan A."/>
            <person name="Augustine A."/>
        </authorList>
    </citation>
    <scope>NUCLEOTIDE SEQUENCE</scope>
    <source>
        <tissue evidence="1">Leaf</tissue>
    </source>
</reference>
<accession>A0A2P2NA14</accession>
<organism evidence="1">
    <name type="scientific">Rhizophora mucronata</name>
    <name type="common">Asiatic mangrove</name>
    <dbReference type="NCBI Taxonomy" id="61149"/>
    <lineage>
        <taxon>Eukaryota</taxon>
        <taxon>Viridiplantae</taxon>
        <taxon>Streptophyta</taxon>
        <taxon>Embryophyta</taxon>
        <taxon>Tracheophyta</taxon>
        <taxon>Spermatophyta</taxon>
        <taxon>Magnoliopsida</taxon>
        <taxon>eudicotyledons</taxon>
        <taxon>Gunneridae</taxon>
        <taxon>Pentapetalae</taxon>
        <taxon>rosids</taxon>
        <taxon>fabids</taxon>
        <taxon>Malpighiales</taxon>
        <taxon>Rhizophoraceae</taxon>
        <taxon>Rhizophora</taxon>
    </lineage>
</organism>
<dbReference type="EMBL" id="GGEC01058825">
    <property type="protein sequence ID" value="MBX39309.1"/>
    <property type="molecule type" value="Transcribed_RNA"/>
</dbReference>
<sequence length="59" mass="6616">MLSYLYYRLKDTTIILASNSQIANYSLASALNSGVFLSNVALIGTQFDSKFSCKYGYCW</sequence>
<proteinExistence type="predicted"/>
<name>A0A2P2NA14_RHIMU</name>